<proteinExistence type="predicted"/>
<accession>A0A915P3D6</accession>
<evidence type="ECO:0000313" key="2">
    <source>
        <dbReference type="Proteomes" id="UP000887560"/>
    </source>
</evidence>
<reference evidence="3" key="1">
    <citation type="submission" date="2022-11" db="UniProtKB">
        <authorList>
            <consortium name="WormBaseParasite"/>
        </authorList>
    </citation>
    <scope>IDENTIFICATION</scope>
</reference>
<evidence type="ECO:0000313" key="3">
    <source>
        <dbReference type="WBParaSite" id="scf7180000422343.g8793"/>
    </source>
</evidence>
<evidence type="ECO:0000256" key="1">
    <source>
        <dbReference type="SAM" id="SignalP"/>
    </source>
</evidence>
<sequence length="196" mass="22946">MVIRLLILLLIISDVKLDSNEIDINKKATQFPLITNNSNNLNESKINFSDPKNEFPTKNYSQLYQNLLEKISTHCISEKEYQDLYGHNLRGGLISTFLPYLIDVTIKQIGLNELRKCLNLKKQKINYYDGVVKEEFEENENISQQSLEHFQMNVQLYSRDSFATYEFWPEDIENAEKFLGKGIVHHPLSKRPPDFE</sequence>
<feature type="chain" id="PRO_5036919318" evidence="1">
    <location>
        <begin position="18"/>
        <end position="196"/>
    </location>
</feature>
<feature type="signal peptide" evidence="1">
    <location>
        <begin position="1"/>
        <end position="17"/>
    </location>
</feature>
<protein>
    <submittedName>
        <fullName evidence="3">Uncharacterized protein</fullName>
    </submittedName>
</protein>
<dbReference type="Proteomes" id="UP000887560">
    <property type="component" value="Unplaced"/>
</dbReference>
<keyword evidence="2" id="KW-1185">Reference proteome</keyword>
<dbReference type="WBParaSite" id="scf7180000422343.g8793">
    <property type="protein sequence ID" value="scf7180000422343.g8793"/>
    <property type="gene ID" value="scf7180000422343.g8793"/>
</dbReference>
<name>A0A915P3D6_9BILA</name>
<keyword evidence="1" id="KW-0732">Signal</keyword>
<dbReference type="AlphaFoldDB" id="A0A915P3D6"/>
<organism evidence="2 3">
    <name type="scientific">Meloidogyne floridensis</name>
    <dbReference type="NCBI Taxonomy" id="298350"/>
    <lineage>
        <taxon>Eukaryota</taxon>
        <taxon>Metazoa</taxon>
        <taxon>Ecdysozoa</taxon>
        <taxon>Nematoda</taxon>
        <taxon>Chromadorea</taxon>
        <taxon>Rhabditida</taxon>
        <taxon>Tylenchina</taxon>
        <taxon>Tylenchomorpha</taxon>
        <taxon>Tylenchoidea</taxon>
        <taxon>Meloidogynidae</taxon>
        <taxon>Meloidogyninae</taxon>
        <taxon>Meloidogyne</taxon>
    </lineage>
</organism>